<feature type="compositionally biased region" description="Polar residues" evidence="1">
    <location>
        <begin position="114"/>
        <end position="124"/>
    </location>
</feature>
<organism evidence="2 3">
    <name type="scientific">Schizothecium vesticola</name>
    <dbReference type="NCBI Taxonomy" id="314040"/>
    <lineage>
        <taxon>Eukaryota</taxon>
        <taxon>Fungi</taxon>
        <taxon>Dikarya</taxon>
        <taxon>Ascomycota</taxon>
        <taxon>Pezizomycotina</taxon>
        <taxon>Sordariomycetes</taxon>
        <taxon>Sordariomycetidae</taxon>
        <taxon>Sordariales</taxon>
        <taxon>Schizotheciaceae</taxon>
        <taxon>Schizothecium</taxon>
    </lineage>
</organism>
<reference evidence="2" key="1">
    <citation type="submission" date="2023-06" db="EMBL/GenBank/DDBJ databases">
        <title>Genome-scale phylogeny and comparative genomics of the fungal order Sordariales.</title>
        <authorList>
            <consortium name="Lawrence Berkeley National Laboratory"/>
            <person name="Hensen N."/>
            <person name="Bonometti L."/>
            <person name="Westerberg I."/>
            <person name="Brannstrom I.O."/>
            <person name="Guillou S."/>
            <person name="Cros-Aarteil S."/>
            <person name="Calhoun S."/>
            <person name="Haridas S."/>
            <person name="Kuo A."/>
            <person name="Mondo S."/>
            <person name="Pangilinan J."/>
            <person name="Riley R."/>
            <person name="LaButti K."/>
            <person name="Andreopoulos B."/>
            <person name="Lipzen A."/>
            <person name="Chen C."/>
            <person name="Yanf M."/>
            <person name="Daum C."/>
            <person name="Ng V."/>
            <person name="Clum A."/>
            <person name="Steindorff A."/>
            <person name="Ohm R."/>
            <person name="Martin F."/>
            <person name="Silar P."/>
            <person name="Natvig D."/>
            <person name="Lalanne C."/>
            <person name="Gautier V."/>
            <person name="Ament-velasquez S.L."/>
            <person name="Kruys A."/>
            <person name="Hutchinson M.I."/>
            <person name="Powell A.J."/>
            <person name="Barry K."/>
            <person name="Miller A.N."/>
            <person name="Grigoriev I.V."/>
            <person name="Debuchy R."/>
            <person name="Gladieux P."/>
            <person name="Thoren M.H."/>
            <person name="Johannesson H."/>
        </authorList>
    </citation>
    <scope>NUCLEOTIDE SEQUENCE</scope>
    <source>
        <strain evidence="2">SMH3187-1</strain>
    </source>
</reference>
<protein>
    <submittedName>
        <fullName evidence="2">Uncharacterized protein</fullName>
    </submittedName>
</protein>
<feature type="compositionally biased region" description="Polar residues" evidence="1">
    <location>
        <begin position="144"/>
        <end position="160"/>
    </location>
</feature>
<feature type="compositionally biased region" description="Low complexity" evidence="1">
    <location>
        <begin position="21"/>
        <end position="36"/>
    </location>
</feature>
<gene>
    <name evidence="2" type="ORF">B0T18DRAFT_233977</name>
</gene>
<name>A0AA40EFC8_9PEZI</name>
<feature type="region of interest" description="Disordered" evidence="1">
    <location>
        <begin position="1"/>
        <end position="160"/>
    </location>
</feature>
<dbReference type="Proteomes" id="UP001172155">
    <property type="component" value="Unassembled WGS sequence"/>
</dbReference>
<evidence type="ECO:0000313" key="3">
    <source>
        <dbReference type="Proteomes" id="UP001172155"/>
    </source>
</evidence>
<dbReference type="EMBL" id="JAUKUD010000007">
    <property type="protein sequence ID" value="KAK0737765.1"/>
    <property type="molecule type" value="Genomic_DNA"/>
</dbReference>
<keyword evidence="3" id="KW-1185">Reference proteome</keyword>
<feature type="compositionally biased region" description="Polar residues" evidence="1">
    <location>
        <begin position="47"/>
        <end position="62"/>
    </location>
</feature>
<accession>A0AA40EFC8</accession>
<proteinExistence type="predicted"/>
<evidence type="ECO:0000313" key="2">
    <source>
        <dbReference type="EMBL" id="KAK0737765.1"/>
    </source>
</evidence>
<evidence type="ECO:0000256" key="1">
    <source>
        <dbReference type="SAM" id="MobiDB-lite"/>
    </source>
</evidence>
<sequence>MTNLSPTPCLHRHPIPRPMASPSTSTIPSPPGRTITLLRILPDDFHSSPSPNQAAISTQSPGTKKYTFPLNPDPSGKLKGCPSYAVLSYTRPIPNPEPKHAQTQATPRPPYAFQMQSPKHCTTSEPREPPTRVSRGLSGWTVCARSSSPRRTWTQTRART</sequence>
<dbReference type="AlphaFoldDB" id="A0AA40EFC8"/>
<comment type="caution">
    <text evidence="2">The sequence shown here is derived from an EMBL/GenBank/DDBJ whole genome shotgun (WGS) entry which is preliminary data.</text>
</comment>